<feature type="compositionally biased region" description="Polar residues" evidence="1">
    <location>
        <begin position="85"/>
        <end position="95"/>
    </location>
</feature>
<name>A0A1L9VKE6_ASPGL</name>
<gene>
    <name evidence="2" type="ORF">ASPGLDRAFT_58090</name>
</gene>
<evidence type="ECO:0000313" key="3">
    <source>
        <dbReference type="Proteomes" id="UP000184300"/>
    </source>
</evidence>
<protein>
    <submittedName>
        <fullName evidence="2">Uncharacterized protein</fullName>
    </submittedName>
</protein>
<dbReference type="GeneID" id="34464556"/>
<feature type="region of interest" description="Disordered" evidence="1">
    <location>
        <begin position="75"/>
        <end position="104"/>
    </location>
</feature>
<evidence type="ECO:0000256" key="1">
    <source>
        <dbReference type="SAM" id="MobiDB-lite"/>
    </source>
</evidence>
<dbReference type="OrthoDB" id="5280830at2759"/>
<dbReference type="EMBL" id="KV878897">
    <property type="protein sequence ID" value="OJJ84396.1"/>
    <property type="molecule type" value="Genomic_DNA"/>
</dbReference>
<dbReference type="Proteomes" id="UP000184300">
    <property type="component" value="Unassembled WGS sequence"/>
</dbReference>
<sequence length="104" mass="11693">MPDGTVIPKNGTETFGFWLPHGLEGTDNVRFAAQVHQCKERFNKIEEAFREVEGVPREKLWLESEQAEVFEQHPELLPGDENDTLPPQTRSSSIVLTGMDVSGL</sequence>
<dbReference type="RefSeq" id="XP_022401094.1">
    <property type="nucleotide sequence ID" value="XM_022548295.1"/>
</dbReference>
<evidence type="ECO:0000313" key="2">
    <source>
        <dbReference type="EMBL" id="OJJ84396.1"/>
    </source>
</evidence>
<proteinExistence type="predicted"/>
<keyword evidence="3" id="KW-1185">Reference proteome</keyword>
<dbReference type="VEuPathDB" id="FungiDB:ASPGLDRAFT_58090"/>
<reference evidence="3" key="1">
    <citation type="journal article" date="2017" name="Genome Biol.">
        <title>Comparative genomics reveals high biological diversity and specific adaptations in the industrially and medically important fungal genus Aspergillus.</title>
        <authorList>
            <person name="de Vries R.P."/>
            <person name="Riley R."/>
            <person name="Wiebenga A."/>
            <person name="Aguilar-Osorio G."/>
            <person name="Amillis S."/>
            <person name="Uchima C.A."/>
            <person name="Anderluh G."/>
            <person name="Asadollahi M."/>
            <person name="Askin M."/>
            <person name="Barry K."/>
            <person name="Battaglia E."/>
            <person name="Bayram O."/>
            <person name="Benocci T."/>
            <person name="Braus-Stromeyer S.A."/>
            <person name="Caldana C."/>
            <person name="Canovas D."/>
            <person name="Cerqueira G.C."/>
            <person name="Chen F."/>
            <person name="Chen W."/>
            <person name="Choi C."/>
            <person name="Clum A."/>
            <person name="Dos Santos R.A."/>
            <person name="Damasio A.R."/>
            <person name="Diallinas G."/>
            <person name="Emri T."/>
            <person name="Fekete E."/>
            <person name="Flipphi M."/>
            <person name="Freyberg S."/>
            <person name="Gallo A."/>
            <person name="Gournas C."/>
            <person name="Habgood R."/>
            <person name="Hainaut M."/>
            <person name="Harispe M.L."/>
            <person name="Henrissat B."/>
            <person name="Hilden K.S."/>
            <person name="Hope R."/>
            <person name="Hossain A."/>
            <person name="Karabika E."/>
            <person name="Karaffa L."/>
            <person name="Karanyi Z."/>
            <person name="Krasevec N."/>
            <person name="Kuo A."/>
            <person name="Kusch H."/>
            <person name="LaButti K."/>
            <person name="Lagendijk E.L."/>
            <person name="Lapidus A."/>
            <person name="Levasseur A."/>
            <person name="Lindquist E."/>
            <person name="Lipzen A."/>
            <person name="Logrieco A.F."/>
            <person name="MacCabe A."/>
            <person name="Maekelae M.R."/>
            <person name="Malavazi I."/>
            <person name="Melin P."/>
            <person name="Meyer V."/>
            <person name="Mielnichuk N."/>
            <person name="Miskei M."/>
            <person name="Molnar A.P."/>
            <person name="Mule G."/>
            <person name="Ngan C.Y."/>
            <person name="Orejas M."/>
            <person name="Orosz E."/>
            <person name="Ouedraogo J.P."/>
            <person name="Overkamp K.M."/>
            <person name="Park H.-S."/>
            <person name="Perrone G."/>
            <person name="Piumi F."/>
            <person name="Punt P.J."/>
            <person name="Ram A.F."/>
            <person name="Ramon A."/>
            <person name="Rauscher S."/>
            <person name="Record E."/>
            <person name="Riano-Pachon D.M."/>
            <person name="Robert V."/>
            <person name="Roehrig J."/>
            <person name="Ruller R."/>
            <person name="Salamov A."/>
            <person name="Salih N.S."/>
            <person name="Samson R.A."/>
            <person name="Sandor E."/>
            <person name="Sanguinetti M."/>
            <person name="Schuetze T."/>
            <person name="Sepcic K."/>
            <person name="Shelest E."/>
            <person name="Sherlock G."/>
            <person name="Sophianopoulou V."/>
            <person name="Squina F.M."/>
            <person name="Sun H."/>
            <person name="Susca A."/>
            <person name="Todd R.B."/>
            <person name="Tsang A."/>
            <person name="Unkles S.E."/>
            <person name="van de Wiele N."/>
            <person name="van Rossen-Uffink D."/>
            <person name="Oliveira J.V."/>
            <person name="Vesth T.C."/>
            <person name="Visser J."/>
            <person name="Yu J.-H."/>
            <person name="Zhou M."/>
            <person name="Andersen M.R."/>
            <person name="Archer D.B."/>
            <person name="Baker S.E."/>
            <person name="Benoit I."/>
            <person name="Brakhage A.A."/>
            <person name="Braus G.H."/>
            <person name="Fischer R."/>
            <person name="Frisvad J.C."/>
            <person name="Goldman G.H."/>
            <person name="Houbraken J."/>
            <person name="Oakley B."/>
            <person name="Pocsi I."/>
            <person name="Scazzocchio C."/>
            <person name="Seiboth B."/>
            <person name="vanKuyk P.A."/>
            <person name="Wortman J."/>
            <person name="Dyer P.S."/>
            <person name="Grigoriev I.V."/>
        </authorList>
    </citation>
    <scope>NUCLEOTIDE SEQUENCE [LARGE SCALE GENOMIC DNA]</scope>
    <source>
        <strain evidence="3">CBS 516.65</strain>
    </source>
</reference>
<organism evidence="2 3">
    <name type="scientific">Aspergillus glaucus CBS 516.65</name>
    <dbReference type="NCBI Taxonomy" id="1160497"/>
    <lineage>
        <taxon>Eukaryota</taxon>
        <taxon>Fungi</taxon>
        <taxon>Dikarya</taxon>
        <taxon>Ascomycota</taxon>
        <taxon>Pezizomycotina</taxon>
        <taxon>Eurotiomycetes</taxon>
        <taxon>Eurotiomycetidae</taxon>
        <taxon>Eurotiales</taxon>
        <taxon>Aspergillaceae</taxon>
        <taxon>Aspergillus</taxon>
        <taxon>Aspergillus subgen. Aspergillus</taxon>
    </lineage>
</organism>
<dbReference type="AlphaFoldDB" id="A0A1L9VKE6"/>
<accession>A0A1L9VKE6</accession>